<dbReference type="OrthoDB" id="1916310at2759"/>
<dbReference type="Proteomes" id="UP000007801">
    <property type="component" value="Unassembled WGS sequence"/>
</dbReference>
<protein>
    <recommendedName>
        <fullName evidence="9">MICOS complex subunit MIC10</fullName>
    </recommendedName>
</protein>
<dbReference type="FunCoup" id="A0A0P8XJ71">
    <property type="interactions" value="472"/>
</dbReference>
<evidence type="ECO:0000256" key="9">
    <source>
        <dbReference type="RuleBase" id="RU363011"/>
    </source>
</evidence>
<evidence type="ECO:0000256" key="8">
    <source>
        <dbReference type="ARBA" id="ARBA00023136"/>
    </source>
</evidence>
<proteinExistence type="inferred from homology"/>
<dbReference type="AlphaFoldDB" id="A0A0P8XJ71"/>
<keyword evidence="7 9" id="KW-0496">Mitochondrion</keyword>
<comment type="similarity">
    <text evidence="3 9">Belongs to the MICOS complex subunit Mic10 family.</text>
</comment>
<keyword evidence="4 9" id="KW-0812">Transmembrane</keyword>
<dbReference type="InParanoid" id="A0A0P8XJ71"/>
<dbReference type="Pfam" id="PF04418">
    <property type="entry name" value="DUF543"/>
    <property type="match status" value="1"/>
</dbReference>
<keyword evidence="6 9" id="KW-1133">Transmembrane helix</keyword>
<dbReference type="EMBL" id="CH902627">
    <property type="protein sequence ID" value="KPU74866.1"/>
    <property type="molecule type" value="Genomic_DNA"/>
</dbReference>
<dbReference type="KEGG" id="dan:26515221"/>
<evidence type="ECO:0000256" key="4">
    <source>
        <dbReference type="ARBA" id="ARBA00022692"/>
    </source>
</evidence>
<keyword evidence="5 9" id="KW-0999">Mitochondrion inner membrane</keyword>
<dbReference type="InterPro" id="IPR007512">
    <property type="entry name" value="Mic10"/>
</dbReference>
<evidence type="ECO:0000256" key="2">
    <source>
        <dbReference type="ARBA" id="ARBA00004434"/>
    </source>
</evidence>
<name>A0A0P8XJ71_DROAN</name>
<keyword evidence="8 9" id="KW-0472">Membrane</keyword>
<evidence type="ECO:0000256" key="7">
    <source>
        <dbReference type="ARBA" id="ARBA00023128"/>
    </source>
</evidence>
<dbReference type="GO" id="GO:0061617">
    <property type="term" value="C:MICOS complex"/>
    <property type="evidence" value="ECO:0007669"/>
    <property type="project" value="UniProtKB-UniRule"/>
</dbReference>
<evidence type="ECO:0000256" key="3">
    <source>
        <dbReference type="ARBA" id="ARBA00006792"/>
    </source>
</evidence>
<evidence type="ECO:0000256" key="6">
    <source>
        <dbReference type="ARBA" id="ARBA00022989"/>
    </source>
</evidence>
<comment type="subunit">
    <text evidence="9">Component of the mitochondrial contact site and cristae organizing system (MICOS) complex.</text>
</comment>
<comment type="function">
    <text evidence="1 9">Component of the MICOS complex, a large protein complex of the mitochondrial inner membrane that plays crucial roles in the maintenance of crista junctions, inner membrane architecture, and formation of contact sites to the outer membrane.</text>
</comment>
<dbReference type="PANTHER" id="PTHR21304:SF0">
    <property type="entry name" value="MICOS COMPLEX SUBUNIT MIC10"/>
    <property type="match status" value="1"/>
</dbReference>
<evidence type="ECO:0000313" key="10">
    <source>
        <dbReference type="EMBL" id="KPU74866.1"/>
    </source>
</evidence>
<dbReference type="GeneID" id="26515221"/>
<evidence type="ECO:0000313" key="11">
    <source>
        <dbReference type="Proteomes" id="UP000007801"/>
    </source>
</evidence>
<reference evidence="10 11" key="1">
    <citation type="journal article" date="2007" name="Nature">
        <title>Evolution of genes and genomes on the Drosophila phylogeny.</title>
        <authorList>
            <consortium name="Drosophila 12 Genomes Consortium"/>
            <person name="Clark A.G."/>
            <person name="Eisen M.B."/>
            <person name="Smith D.R."/>
            <person name="Bergman C.M."/>
            <person name="Oliver B."/>
            <person name="Markow T.A."/>
            <person name="Kaufman T.C."/>
            <person name="Kellis M."/>
            <person name="Gelbart W."/>
            <person name="Iyer V.N."/>
            <person name="Pollard D.A."/>
            <person name="Sackton T.B."/>
            <person name="Larracuente A.M."/>
            <person name="Singh N.D."/>
            <person name="Abad J.P."/>
            <person name="Abt D.N."/>
            <person name="Adryan B."/>
            <person name="Aguade M."/>
            <person name="Akashi H."/>
            <person name="Anderson W.W."/>
            <person name="Aquadro C.F."/>
            <person name="Ardell D.H."/>
            <person name="Arguello R."/>
            <person name="Artieri C.G."/>
            <person name="Barbash D.A."/>
            <person name="Barker D."/>
            <person name="Barsanti P."/>
            <person name="Batterham P."/>
            <person name="Batzoglou S."/>
            <person name="Begun D."/>
            <person name="Bhutkar A."/>
            <person name="Blanco E."/>
            <person name="Bosak S.A."/>
            <person name="Bradley R.K."/>
            <person name="Brand A.D."/>
            <person name="Brent M.R."/>
            <person name="Brooks A.N."/>
            <person name="Brown R.H."/>
            <person name="Butlin R.K."/>
            <person name="Caggese C."/>
            <person name="Calvi B.R."/>
            <person name="Bernardo de Carvalho A."/>
            <person name="Caspi A."/>
            <person name="Castrezana S."/>
            <person name="Celniker S.E."/>
            <person name="Chang J.L."/>
            <person name="Chapple C."/>
            <person name="Chatterji S."/>
            <person name="Chinwalla A."/>
            <person name="Civetta A."/>
            <person name="Clifton S.W."/>
            <person name="Comeron J.M."/>
            <person name="Costello J.C."/>
            <person name="Coyne J.A."/>
            <person name="Daub J."/>
            <person name="David R.G."/>
            <person name="Delcher A.L."/>
            <person name="Delehaunty K."/>
            <person name="Do C.B."/>
            <person name="Ebling H."/>
            <person name="Edwards K."/>
            <person name="Eickbush T."/>
            <person name="Evans J.D."/>
            <person name="Filipski A."/>
            <person name="Findeiss S."/>
            <person name="Freyhult E."/>
            <person name="Fulton L."/>
            <person name="Fulton R."/>
            <person name="Garcia A.C."/>
            <person name="Gardiner A."/>
            <person name="Garfield D.A."/>
            <person name="Garvin B.E."/>
            <person name="Gibson G."/>
            <person name="Gilbert D."/>
            <person name="Gnerre S."/>
            <person name="Godfrey J."/>
            <person name="Good R."/>
            <person name="Gotea V."/>
            <person name="Gravely B."/>
            <person name="Greenberg A.J."/>
            <person name="Griffiths-Jones S."/>
            <person name="Gross S."/>
            <person name="Guigo R."/>
            <person name="Gustafson E.A."/>
            <person name="Haerty W."/>
            <person name="Hahn M.W."/>
            <person name="Halligan D.L."/>
            <person name="Halpern A.L."/>
            <person name="Halter G.M."/>
            <person name="Han M.V."/>
            <person name="Heger A."/>
            <person name="Hillier L."/>
            <person name="Hinrichs A.S."/>
            <person name="Holmes I."/>
            <person name="Hoskins R.A."/>
            <person name="Hubisz M.J."/>
            <person name="Hultmark D."/>
            <person name="Huntley M.A."/>
            <person name="Jaffe D.B."/>
            <person name="Jagadeeshan S."/>
            <person name="Jeck W.R."/>
            <person name="Johnson J."/>
            <person name="Jones C.D."/>
            <person name="Jordan W.C."/>
            <person name="Karpen G.H."/>
            <person name="Kataoka E."/>
            <person name="Keightley P.D."/>
            <person name="Kheradpour P."/>
            <person name="Kirkness E.F."/>
            <person name="Koerich L.B."/>
            <person name="Kristiansen K."/>
            <person name="Kudrna D."/>
            <person name="Kulathinal R.J."/>
            <person name="Kumar S."/>
            <person name="Kwok R."/>
            <person name="Lander E."/>
            <person name="Langley C.H."/>
            <person name="Lapoint R."/>
            <person name="Lazzaro B.P."/>
            <person name="Lee S.J."/>
            <person name="Levesque L."/>
            <person name="Li R."/>
            <person name="Lin C.F."/>
            <person name="Lin M.F."/>
            <person name="Lindblad-Toh K."/>
            <person name="Llopart A."/>
            <person name="Long M."/>
            <person name="Low L."/>
            <person name="Lozovsky E."/>
            <person name="Lu J."/>
            <person name="Luo M."/>
            <person name="Machado C.A."/>
            <person name="Makalowski W."/>
            <person name="Marzo M."/>
            <person name="Matsuda M."/>
            <person name="Matzkin L."/>
            <person name="McAllister B."/>
            <person name="McBride C.S."/>
            <person name="McKernan B."/>
            <person name="McKernan K."/>
            <person name="Mendez-Lago M."/>
            <person name="Minx P."/>
            <person name="Mollenhauer M.U."/>
            <person name="Montooth K."/>
            <person name="Mount S.M."/>
            <person name="Mu X."/>
            <person name="Myers E."/>
            <person name="Negre B."/>
            <person name="Newfeld S."/>
            <person name="Nielsen R."/>
            <person name="Noor M.A."/>
            <person name="O'Grady P."/>
            <person name="Pachter L."/>
            <person name="Papaceit M."/>
            <person name="Parisi M.J."/>
            <person name="Parisi M."/>
            <person name="Parts L."/>
            <person name="Pedersen J.S."/>
            <person name="Pesole G."/>
            <person name="Phillippy A.M."/>
            <person name="Ponting C.P."/>
            <person name="Pop M."/>
            <person name="Porcelli D."/>
            <person name="Powell J.R."/>
            <person name="Prohaska S."/>
            <person name="Pruitt K."/>
            <person name="Puig M."/>
            <person name="Quesneville H."/>
            <person name="Ram K.R."/>
            <person name="Rand D."/>
            <person name="Rasmussen M.D."/>
            <person name="Reed L.K."/>
            <person name="Reenan R."/>
            <person name="Reily A."/>
            <person name="Remington K.A."/>
            <person name="Rieger T.T."/>
            <person name="Ritchie M.G."/>
            <person name="Robin C."/>
            <person name="Rogers Y.H."/>
            <person name="Rohde C."/>
            <person name="Rozas J."/>
            <person name="Rubenfield M.J."/>
            <person name="Ruiz A."/>
            <person name="Russo S."/>
            <person name="Salzberg S.L."/>
            <person name="Sanchez-Gracia A."/>
            <person name="Saranga D.J."/>
            <person name="Sato H."/>
            <person name="Schaeffer S.W."/>
            <person name="Schatz M.C."/>
            <person name="Schlenke T."/>
            <person name="Schwartz R."/>
            <person name="Segarra C."/>
            <person name="Singh R.S."/>
            <person name="Sirot L."/>
            <person name="Sirota M."/>
            <person name="Sisneros N.B."/>
            <person name="Smith C.D."/>
            <person name="Smith T.F."/>
            <person name="Spieth J."/>
            <person name="Stage D.E."/>
            <person name="Stark A."/>
            <person name="Stephan W."/>
            <person name="Strausberg R.L."/>
            <person name="Strempel S."/>
            <person name="Sturgill D."/>
            <person name="Sutton G."/>
            <person name="Sutton G.G."/>
            <person name="Tao W."/>
            <person name="Teichmann S."/>
            <person name="Tobari Y.N."/>
            <person name="Tomimura Y."/>
            <person name="Tsolas J.M."/>
            <person name="Valente V.L."/>
            <person name="Venter E."/>
            <person name="Venter J.C."/>
            <person name="Vicario S."/>
            <person name="Vieira F.G."/>
            <person name="Vilella A.J."/>
            <person name="Villasante A."/>
            <person name="Walenz B."/>
            <person name="Wang J."/>
            <person name="Wasserman M."/>
            <person name="Watts T."/>
            <person name="Wilson D."/>
            <person name="Wilson R.K."/>
            <person name="Wing R.A."/>
            <person name="Wolfner M.F."/>
            <person name="Wong A."/>
            <person name="Wong G.K."/>
            <person name="Wu C.I."/>
            <person name="Wu G."/>
            <person name="Yamamoto D."/>
            <person name="Yang H.P."/>
            <person name="Yang S.P."/>
            <person name="Yorke J.A."/>
            <person name="Yoshida K."/>
            <person name="Zdobnov E."/>
            <person name="Zhang P."/>
            <person name="Zhang Y."/>
            <person name="Zimin A.V."/>
            <person name="Baldwin J."/>
            <person name="Abdouelleil A."/>
            <person name="Abdulkadir J."/>
            <person name="Abebe A."/>
            <person name="Abera B."/>
            <person name="Abreu J."/>
            <person name="Acer S.C."/>
            <person name="Aftuck L."/>
            <person name="Alexander A."/>
            <person name="An P."/>
            <person name="Anderson E."/>
            <person name="Anderson S."/>
            <person name="Arachi H."/>
            <person name="Azer M."/>
            <person name="Bachantsang P."/>
            <person name="Barry A."/>
            <person name="Bayul T."/>
            <person name="Berlin A."/>
            <person name="Bessette D."/>
            <person name="Bloom T."/>
            <person name="Blye J."/>
            <person name="Boguslavskiy L."/>
            <person name="Bonnet C."/>
            <person name="Boukhgalter B."/>
            <person name="Bourzgui I."/>
            <person name="Brown A."/>
            <person name="Cahill P."/>
            <person name="Channer S."/>
            <person name="Cheshatsang Y."/>
            <person name="Chuda L."/>
            <person name="Citroen M."/>
            <person name="Collymore A."/>
            <person name="Cooke P."/>
            <person name="Costello M."/>
            <person name="D'Aco K."/>
            <person name="Daza R."/>
            <person name="De Haan G."/>
            <person name="DeGray S."/>
            <person name="DeMaso C."/>
            <person name="Dhargay N."/>
            <person name="Dooley K."/>
            <person name="Dooley E."/>
            <person name="Doricent M."/>
            <person name="Dorje P."/>
            <person name="Dorjee K."/>
            <person name="Dupes A."/>
            <person name="Elong R."/>
            <person name="Falk J."/>
            <person name="Farina A."/>
            <person name="Faro S."/>
            <person name="Ferguson D."/>
            <person name="Fisher S."/>
            <person name="Foley C.D."/>
            <person name="Franke A."/>
            <person name="Friedrich D."/>
            <person name="Gadbois L."/>
            <person name="Gearin G."/>
            <person name="Gearin C.R."/>
            <person name="Giannoukos G."/>
            <person name="Goode T."/>
            <person name="Graham J."/>
            <person name="Grandbois E."/>
            <person name="Grewal S."/>
            <person name="Gyaltsen K."/>
            <person name="Hafez N."/>
            <person name="Hagos B."/>
            <person name="Hall J."/>
            <person name="Henson C."/>
            <person name="Hollinger A."/>
            <person name="Honan T."/>
            <person name="Huard M.D."/>
            <person name="Hughes L."/>
            <person name="Hurhula B."/>
            <person name="Husby M.E."/>
            <person name="Kamat A."/>
            <person name="Kanga B."/>
            <person name="Kashin S."/>
            <person name="Khazanovich D."/>
            <person name="Kisner P."/>
            <person name="Lance K."/>
            <person name="Lara M."/>
            <person name="Lee W."/>
            <person name="Lennon N."/>
            <person name="Letendre F."/>
            <person name="LeVine R."/>
            <person name="Lipovsky A."/>
            <person name="Liu X."/>
            <person name="Liu J."/>
            <person name="Liu S."/>
            <person name="Lokyitsang T."/>
            <person name="Lokyitsang Y."/>
            <person name="Lubonja R."/>
            <person name="Lui A."/>
            <person name="MacDonald P."/>
            <person name="Magnisalis V."/>
            <person name="Maru K."/>
            <person name="Matthews C."/>
            <person name="McCusker W."/>
            <person name="McDonough S."/>
            <person name="Mehta T."/>
            <person name="Meldrim J."/>
            <person name="Meneus L."/>
            <person name="Mihai O."/>
            <person name="Mihalev A."/>
            <person name="Mihova T."/>
            <person name="Mittelman R."/>
            <person name="Mlenga V."/>
            <person name="Montmayeur A."/>
            <person name="Mulrain L."/>
            <person name="Navidi A."/>
            <person name="Naylor J."/>
            <person name="Negash T."/>
            <person name="Nguyen T."/>
            <person name="Nguyen N."/>
            <person name="Nicol R."/>
            <person name="Norbu C."/>
            <person name="Norbu N."/>
            <person name="Novod N."/>
            <person name="O'Neill B."/>
            <person name="Osman S."/>
            <person name="Markiewicz E."/>
            <person name="Oyono O.L."/>
            <person name="Patti C."/>
            <person name="Phunkhang P."/>
            <person name="Pierre F."/>
            <person name="Priest M."/>
            <person name="Raghuraman S."/>
            <person name="Rege F."/>
            <person name="Reyes R."/>
            <person name="Rise C."/>
            <person name="Rogov P."/>
            <person name="Ross K."/>
            <person name="Ryan E."/>
            <person name="Settipalli S."/>
            <person name="Shea T."/>
            <person name="Sherpa N."/>
            <person name="Shi L."/>
            <person name="Shih D."/>
            <person name="Sparrow T."/>
            <person name="Spaulding J."/>
            <person name="Stalker J."/>
            <person name="Stange-Thomann N."/>
            <person name="Stavropoulos S."/>
            <person name="Stone C."/>
            <person name="Strader C."/>
            <person name="Tesfaye S."/>
            <person name="Thomson T."/>
            <person name="Thoulutsang Y."/>
            <person name="Thoulutsang D."/>
            <person name="Topham K."/>
            <person name="Topping I."/>
            <person name="Tsamla T."/>
            <person name="Vassiliev H."/>
            <person name="Vo A."/>
            <person name="Wangchuk T."/>
            <person name="Wangdi T."/>
            <person name="Weiand M."/>
            <person name="Wilkinson J."/>
            <person name="Wilson A."/>
            <person name="Yadav S."/>
            <person name="Young G."/>
            <person name="Yu Q."/>
            <person name="Zembek L."/>
            <person name="Zhong D."/>
            <person name="Zimmer A."/>
            <person name="Zwirko Z."/>
            <person name="Jaffe D.B."/>
            <person name="Alvarez P."/>
            <person name="Brockman W."/>
            <person name="Butler J."/>
            <person name="Chin C."/>
            <person name="Gnerre S."/>
            <person name="Grabherr M."/>
            <person name="Kleber M."/>
            <person name="Mauceli E."/>
            <person name="MacCallum I."/>
        </authorList>
    </citation>
    <scope>NUCLEOTIDE SEQUENCE [LARGE SCALE GENOMIC DNA]</scope>
    <source>
        <strain evidence="11">Tucson 14024-0371.13</strain>
    </source>
</reference>
<dbReference type="STRING" id="7217.A0A0P8XJ71"/>
<evidence type="ECO:0000256" key="1">
    <source>
        <dbReference type="ARBA" id="ARBA00002689"/>
    </source>
</evidence>
<gene>
    <name evidence="10" type="primary">Dana\GF27812</name>
    <name evidence="10" type="ORF">GF27812</name>
</gene>
<sequence length="72" mass="7988">MSHDKLFVEDKIGRRLDRCVSDAVVKGCGGLIIGLAMSVIFFKRRPWPALLGTGFGIGVAYRTCEKEVNLFK</sequence>
<keyword evidence="11" id="KW-1185">Reference proteome</keyword>
<dbReference type="PANTHER" id="PTHR21304">
    <property type="entry name" value="MICOS COMPLEX SUBUNIT MIC10"/>
    <property type="match status" value="1"/>
</dbReference>
<comment type="subcellular location">
    <subcellularLocation>
        <location evidence="2 9">Mitochondrion inner membrane</location>
        <topology evidence="2 9">Single-pass membrane protein</topology>
    </subcellularLocation>
</comment>
<accession>A0A0P8XJ71</accession>
<feature type="transmembrane region" description="Helical" evidence="9">
    <location>
        <begin position="23"/>
        <end position="42"/>
    </location>
</feature>
<evidence type="ECO:0000256" key="5">
    <source>
        <dbReference type="ARBA" id="ARBA00022792"/>
    </source>
</evidence>
<organism evidence="10 11">
    <name type="scientific">Drosophila ananassae</name>
    <name type="common">Fruit fly</name>
    <dbReference type="NCBI Taxonomy" id="7217"/>
    <lineage>
        <taxon>Eukaryota</taxon>
        <taxon>Metazoa</taxon>
        <taxon>Ecdysozoa</taxon>
        <taxon>Arthropoda</taxon>
        <taxon>Hexapoda</taxon>
        <taxon>Insecta</taxon>
        <taxon>Pterygota</taxon>
        <taxon>Neoptera</taxon>
        <taxon>Endopterygota</taxon>
        <taxon>Diptera</taxon>
        <taxon>Brachycera</taxon>
        <taxon>Muscomorpha</taxon>
        <taxon>Ephydroidea</taxon>
        <taxon>Drosophilidae</taxon>
        <taxon>Drosophila</taxon>
        <taxon>Sophophora</taxon>
    </lineage>
</organism>